<dbReference type="SUPFAM" id="SSF109998">
    <property type="entry name" value="Triger factor/SurA peptide-binding domain-like"/>
    <property type="match status" value="1"/>
</dbReference>
<evidence type="ECO:0000256" key="8">
    <source>
        <dbReference type="ARBA" id="ARBA00023235"/>
    </source>
</evidence>
<keyword evidence="9 11" id="KW-0131">Cell cycle</keyword>
<comment type="similarity">
    <text evidence="2 11 13">Belongs to the FKBP-type PPIase family. Tig subfamily.</text>
</comment>
<evidence type="ECO:0000256" key="3">
    <source>
        <dbReference type="ARBA" id="ARBA00013194"/>
    </source>
</evidence>
<comment type="catalytic activity">
    <reaction evidence="1 11 12">
        <text>[protein]-peptidylproline (omega=180) = [protein]-peptidylproline (omega=0)</text>
        <dbReference type="Rhea" id="RHEA:16237"/>
        <dbReference type="Rhea" id="RHEA-COMP:10747"/>
        <dbReference type="Rhea" id="RHEA-COMP:10748"/>
        <dbReference type="ChEBI" id="CHEBI:83833"/>
        <dbReference type="ChEBI" id="CHEBI:83834"/>
        <dbReference type="EC" id="5.2.1.8"/>
    </reaction>
</comment>
<dbReference type="Gene3D" id="3.10.50.40">
    <property type="match status" value="1"/>
</dbReference>
<dbReference type="GO" id="GO:0044183">
    <property type="term" value="F:protein folding chaperone"/>
    <property type="evidence" value="ECO:0007669"/>
    <property type="project" value="TreeGrafter"/>
</dbReference>
<dbReference type="NCBIfam" id="TIGR00115">
    <property type="entry name" value="tig"/>
    <property type="match status" value="1"/>
</dbReference>
<comment type="domain">
    <text evidence="11">Consists of 3 domains; the N-terminus binds the ribosome, the middle domain has PPIase activity, while the C-terminus has intrinsic chaperone activity on its own.</text>
</comment>
<dbReference type="Pfam" id="PF00254">
    <property type="entry name" value="FKBP_C"/>
    <property type="match status" value="1"/>
</dbReference>
<evidence type="ECO:0000256" key="10">
    <source>
        <dbReference type="ARBA" id="ARBA00029986"/>
    </source>
</evidence>
<dbReference type="GO" id="GO:0043335">
    <property type="term" value="P:protein unfolding"/>
    <property type="evidence" value="ECO:0007669"/>
    <property type="project" value="TreeGrafter"/>
</dbReference>
<dbReference type="PANTHER" id="PTHR30560">
    <property type="entry name" value="TRIGGER FACTOR CHAPERONE AND PEPTIDYL-PROLYL CIS/TRANS ISOMERASE"/>
    <property type="match status" value="1"/>
</dbReference>
<accession>S6B4S7</accession>
<dbReference type="InterPro" id="IPR001179">
    <property type="entry name" value="PPIase_FKBP_dom"/>
</dbReference>
<dbReference type="AlphaFoldDB" id="S6B4S7"/>
<name>S6B4S7_SULDS</name>
<evidence type="ECO:0000256" key="12">
    <source>
        <dbReference type="PROSITE-ProRule" id="PRU00277"/>
    </source>
</evidence>
<protein>
    <recommendedName>
        <fullName evidence="4 11">Trigger factor</fullName>
        <shortName evidence="11">TF</shortName>
        <ecNumber evidence="3 11">5.2.1.8</ecNumber>
    </recommendedName>
    <alternativeName>
        <fullName evidence="10 11">PPIase</fullName>
    </alternativeName>
</protein>
<dbReference type="EC" id="5.2.1.8" evidence="3 11"/>
<evidence type="ECO:0000256" key="13">
    <source>
        <dbReference type="RuleBase" id="RU003914"/>
    </source>
</evidence>
<dbReference type="HAMAP" id="MF_00303">
    <property type="entry name" value="Trigger_factor_Tig"/>
    <property type="match status" value="1"/>
</dbReference>
<dbReference type="InterPro" id="IPR005215">
    <property type="entry name" value="Trig_fac"/>
</dbReference>
<feature type="domain" description="PPIase FKBP-type" evidence="14">
    <location>
        <begin position="162"/>
        <end position="247"/>
    </location>
</feature>
<dbReference type="Gene3D" id="1.10.3120.10">
    <property type="entry name" value="Trigger factor, C-terminal domain"/>
    <property type="match status" value="1"/>
</dbReference>
<dbReference type="GO" id="GO:0003755">
    <property type="term" value="F:peptidyl-prolyl cis-trans isomerase activity"/>
    <property type="evidence" value="ECO:0007669"/>
    <property type="project" value="UniProtKB-UniRule"/>
</dbReference>
<keyword evidence="7 11" id="KW-0143">Chaperone</keyword>
<dbReference type="GO" id="GO:0051301">
    <property type="term" value="P:cell division"/>
    <property type="evidence" value="ECO:0007669"/>
    <property type="project" value="UniProtKB-KW"/>
</dbReference>
<dbReference type="InterPro" id="IPR008881">
    <property type="entry name" value="Trigger_fac_ribosome-bd_bac"/>
</dbReference>
<dbReference type="Pfam" id="PF05698">
    <property type="entry name" value="Trigger_C"/>
    <property type="match status" value="1"/>
</dbReference>
<keyword evidence="5 11" id="KW-0132">Cell division</keyword>
<dbReference type="eggNOG" id="COG0544">
    <property type="taxonomic scope" value="Bacteria"/>
</dbReference>
<dbReference type="GO" id="GO:0005737">
    <property type="term" value="C:cytoplasm"/>
    <property type="evidence" value="ECO:0007669"/>
    <property type="project" value="UniProtKB-SubCell"/>
</dbReference>
<evidence type="ECO:0000256" key="5">
    <source>
        <dbReference type="ARBA" id="ARBA00022618"/>
    </source>
</evidence>
<evidence type="ECO:0000256" key="7">
    <source>
        <dbReference type="ARBA" id="ARBA00023186"/>
    </source>
</evidence>
<dbReference type="InterPro" id="IPR036611">
    <property type="entry name" value="Trigger_fac_ribosome-bd_sf"/>
</dbReference>
<comment type="subcellular location">
    <subcellularLocation>
        <location evidence="11">Cytoplasm</location>
    </subcellularLocation>
    <text evidence="11">About half TF is bound to the ribosome near the polypeptide exit tunnel while the other half is free in the cytoplasm.</text>
</comment>
<evidence type="ECO:0000259" key="14">
    <source>
        <dbReference type="PROSITE" id="PS50059"/>
    </source>
</evidence>
<evidence type="ECO:0000256" key="4">
    <source>
        <dbReference type="ARBA" id="ARBA00016902"/>
    </source>
</evidence>
<reference evidence="15 16" key="1">
    <citation type="journal article" date="2012" name="Appl. Environ. Microbiol.">
        <title>Draft genome sequence of a psychrotolerant sulfur-oxidizing bacterium, Sulfuricella denitrificans skB26, and proteomic insights into cold adaptation.</title>
        <authorList>
            <person name="Watanabe T."/>
            <person name="Kojima H."/>
            <person name="Fukui M."/>
        </authorList>
    </citation>
    <scope>NUCLEOTIDE SEQUENCE [LARGE SCALE GENOMIC DNA]</scope>
    <source>
        <strain evidence="16">skB26</strain>
    </source>
</reference>
<dbReference type="PIRSF" id="PIRSF003095">
    <property type="entry name" value="Trigger_factor"/>
    <property type="match status" value="1"/>
</dbReference>
<dbReference type="PROSITE" id="PS50059">
    <property type="entry name" value="FKBP_PPIASE"/>
    <property type="match status" value="1"/>
</dbReference>
<dbReference type="InterPro" id="IPR037041">
    <property type="entry name" value="Trigger_fac_C_sf"/>
</dbReference>
<dbReference type="KEGG" id="sdr:SCD_n01774"/>
<comment type="function">
    <text evidence="11">Involved in protein export. Acts as a chaperone by maintaining the newly synthesized protein in an open conformation. Functions as a peptidyl-prolyl cis-trans isomerase.</text>
</comment>
<dbReference type="RefSeq" id="WP_009204779.1">
    <property type="nucleotide sequence ID" value="NC_022357.1"/>
</dbReference>
<dbReference type="PANTHER" id="PTHR30560:SF3">
    <property type="entry name" value="TRIGGER FACTOR-LIKE PROTEIN TIG, CHLOROPLASTIC"/>
    <property type="match status" value="1"/>
</dbReference>
<dbReference type="HOGENOM" id="CLU_033058_2_0_4"/>
<dbReference type="Gene3D" id="3.30.70.1050">
    <property type="entry name" value="Trigger factor ribosome-binding domain"/>
    <property type="match status" value="1"/>
</dbReference>
<keyword evidence="11" id="KW-0963">Cytoplasm</keyword>
<dbReference type="Pfam" id="PF05697">
    <property type="entry name" value="Trigger_N"/>
    <property type="match status" value="1"/>
</dbReference>
<keyword evidence="6 11" id="KW-0697">Rotamase</keyword>
<evidence type="ECO:0000256" key="2">
    <source>
        <dbReference type="ARBA" id="ARBA00005464"/>
    </source>
</evidence>
<keyword evidence="8 11" id="KW-0413">Isomerase</keyword>
<evidence type="ECO:0000256" key="1">
    <source>
        <dbReference type="ARBA" id="ARBA00000971"/>
    </source>
</evidence>
<dbReference type="EMBL" id="AP013066">
    <property type="protein sequence ID" value="BAN35587.1"/>
    <property type="molecule type" value="Genomic_DNA"/>
</dbReference>
<dbReference type="STRING" id="1163617.SCD_n01774"/>
<proteinExistence type="inferred from homology"/>
<evidence type="ECO:0000256" key="9">
    <source>
        <dbReference type="ARBA" id="ARBA00023306"/>
    </source>
</evidence>
<keyword evidence="16" id="KW-1185">Reference proteome</keyword>
<dbReference type="GO" id="GO:0015031">
    <property type="term" value="P:protein transport"/>
    <property type="evidence" value="ECO:0007669"/>
    <property type="project" value="UniProtKB-UniRule"/>
</dbReference>
<dbReference type="InterPro" id="IPR027304">
    <property type="entry name" value="Trigger_fact/SurA_dom_sf"/>
</dbReference>
<dbReference type="OrthoDB" id="9767721at2"/>
<dbReference type="GO" id="GO:0051083">
    <property type="term" value="P:'de novo' cotranslational protein folding"/>
    <property type="evidence" value="ECO:0007669"/>
    <property type="project" value="TreeGrafter"/>
</dbReference>
<evidence type="ECO:0000313" key="16">
    <source>
        <dbReference type="Proteomes" id="UP000015559"/>
    </source>
</evidence>
<organism evidence="15 16">
    <name type="scientific">Sulfuricella denitrificans (strain DSM 22764 / NBRC 105220 / skB26)</name>
    <dbReference type="NCBI Taxonomy" id="1163617"/>
    <lineage>
        <taxon>Bacteria</taxon>
        <taxon>Pseudomonadati</taxon>
        <taxon>Pseudomonadota</taxon>
        <taxon>Betaproteobacteria</taxon>
        <taxon>Nitrosomonadales</taxon>
        <taxon>Sulfuricellaceae</taxon>
        <taxon>Sulfuricella</taxon>
    </lineage>
</organism>
<gene>
    <name evidence="11" type="primary">tig</name>
    <name evidence="15" type="ORF">SCD_n01774</name>
</gene>
<evidence type="ECO:0000313" key="15">
    <source>
        <dbReference type="EMBL" id="BAN35587.1"/>
    </source>
</evidence>
<evidence type="ECO:0000256" key="6">
    <source>
        <dbReference type="ARBA" id="ARBA00023110"/>
    </source>
</evidence>
<dbReference type="InterPro" id="IPR046357">
    <property type="entry name" value="PPIase_dom_sf"/>
</dbReference>
<dbReference type="InterPro" id="IPR008880">
    <property type="entry name" value="Trigger_fac_C"/>
</dbReference>
<dbReference type="SUPFAM" id="SSF54534">
    <property type="entry name" value="FKBP-like"/>
    <property type="match status" value="1"/>
</dbReference>
<dbReference type="GO" id="GO:0043022">
    <property type="term" value="F:ribosome binding"/>
    <property type="evidence" value="ECO:0007669"/>
    <property type="project" value="TreeGrafter"/>
</dbReference>
<sequence length="435" mass="48362">METTTENSSSLQRTLNLAVSLASMEAEVGNRLKRLARTVKMDGFRPGKVPMKIVEQQYSGQVRQEVLGEAVQKNFSEAVRAQNLKVAGYPRIEAKPAEGESKDLQFAATFEVYPDVVVGDVSGVAIDRPQVVVGDAEVDKTIEILRKQRVSYVLAKRKAATGDQVEIDYRGTLNGEEFQGGQAKDYKLVLGEGHTLKDFEEAILGMTASESKSFELTFPDDYHAKELAGKTVTFAVTLNQVAEPKLPEVDADFAKSLGVSDGNLETMRSEIKANLEREVKKRIDGRVKERVMQALLDATPFEQPRSMIEMEIDHLRQQAGEDLRARGLSASGDISLPANLFEDQARRRVSLGLIMSELVNANQLQAKPEQVRELVNELAQSYEQPEQVLAWYYGEPNRLATVESLVIEDNVVKWVLERAKVVEVNSAFDELMGNN</sequence>
<dbReference type="Proteomes" id="UP000015559">
    <property type="component" value="Chromosome"/>
</dbReference>
<dbReference type="FunFam" id="3.10.50.40:FF:000001">
    <property type="entry name" value="Trigger factor"/>
    <property type="match status" value="1"/>
</dbReference>
<evidence type="ECO:0000256" key="11">
    <source>
        <dbReference type="HAMAP-Rule" id="MF_00303"/>
    </source>
</evidence>
<dbReference type="SUPFAM" id="SSF102735">
    <property type="entry name" value="Trigger factor ribosome-binding domain"/>
    <property type="match status" value="1"/>
</dbReference>